<keyword evidence="5" id="KW-0418">Kinase</keyword>
<dbReference type="SMART" id="SM00240">
    <property type="entry name" value="FHA"/>
    <property type="match status" value="1"/>
</dbReference>
<dbReference type="InterPro" id="IPR000253">
    <property type="entry name" value="FHA_dom"/>
</dbReference>
<dbReference type="Proteomes" id="UP000219338">
    <property type="component" value="Unassembled WGS sequence"/>
</dbReference>
<evidence type="ECO:0000256" key="4">
    <source>
        <dbReference type="PROSITE-ProRule" id="PRU10141"/>
    </source>
</evidence>
<dbReference type="SUPFAM" id="SSF56112">
    <property type="entry name" value="Protein kinase-like (PK-like)"/>
    <property type="match status" value="1"/>
</dbReference>
<feature type="binding site" evidence="4">
    <location>
        <position position="163"/>
    </location>
    <ligand>
        <name>ATP</name>
        <dbReference type="ChEBI" id="CHEBI:30616"/>
    </ligand>
</feature>
<gene>
    <name evidence="8" type="ORF">ARMOST_22360</name>
</gene>
<dbReference type="SUPFAM" id="SSF49879">
    <property type="entry name" value="SMAD/FHA domain"/>
    <property type="match status" value="1"/>
</dbReference>
<evidence type="ECO:0008006" key="10">
    <source>
        <dbReference type="Google" id="ProtNLM"/>
    </source>
</evidence>
<dbReference type="GO" id="GO:0005524">
    <property type="term" value="F:ATP binding"/>
    <property type="evidence" value="ECO:0007669"/>
    <property type="project" value="UniProtKB-UniRule"/>
</dbReference>
<keyword evidence="5" id="KW-0808">Transferase</keyword>
<dbReference type="Pfam" id="PF00069">
    <property type="entry name" value="Pkinase"/>
    <property type="match status" value="1"/>
</dbReference>
<dbReference type="OMA" id="MARHITW"/>
<sequence>MDAPNFIDHDLWGSLHPCNATNLLRIDFFTINSLIKIGRNPLTNNIVLPGPRVSNRHCEIVWDHKTAVVTDFSSNGTWVNGVKLGMNEFCILKDGDHIAFGTAMPQETDDYRFTFHTHKTSLQEYDLGELYKHYQLAHKIGEGSFGTVSKGMSLETGEFVAIKIIKLPKAFGKARTVKRNMAREVNIMSNVDHPNICALKDVFHHDNDGSINLVMELVDGGNLLEAIDKDLTRHEDMARHITWQICDAVGYLHQLGVTHRDLKPENILLTKHDPPLVKVADFGLAKVVDNLTMLRTNCGTSCYRAPETYSRRARVEGYDYLADSWSLGVVVFVMLTNEFPTDGKLTADPKIKWSLLDKAGGSSDVRDFIECLLQADVASRMTVRCAPGHAWMKCKVAEFCRWRDGLLDALEKNRDALYDEAYRK</sequence>
<keyword evidence="5" id="KW-0723">Serine/threonine-protein kinase</keyword>
<dbReference type="InterPro" id="IPR017441">
    <property type="entry name" value="Protein_kinase_ATP_BS"/>
</dbReference>
<feature type="domain" description="Protein kinase" evidence="7">
    <location>
        <begin position="134"/>
        <end position="392"/>
    </location>
</feature>
<evidence type="ECO:0000256" key="5">
    <source>
        <dbReference type="RuleBase" id="RU000304"/>
    </source>
</evidence>
<dbReference type="PANTHER" id="PTHR24347">
    <property type="entry name" value="SERINE/THREONINE-PROTEIN KINASE"/>
    <property type="match status" value="1"/>
</dbReference>
<feature type="domain" description="FHA" evidence="6">
    <location>
        <begin position="35"/>
        <end position="84"/>
    </location>
</feature>
<reference evidence="9" key="1">
    <citation type="journal article" date="2017" name="Nat. Ecol. Evol.">
        <title>Genome expansion and lineage-specific genetic innovations in the forest pathogenic fungi Armillaria.</title>
        <authorList>
            <person name="Sipos G."/>
            <person name="Prasanna A.N."/>
            <person name="Walter M.C."/>
            <person name="O'Connor E."/>
            <person name="Balint B."/>
            <person name="Krizsan K."/>
            <person name="Kiss B."/>
            <person name="Hess J."/>
            <person name="Varga T."/>
            <person name="Slot J."/>
            <person name="Riley R."/>
            <person name="Boka B."/>
            <person name="Rigling D."/>
            <person name="Barry K."/>
            <person name="Lee J."/>
            <person name="Mihaltcheva S."/>
            <person name="LaButti K."/>
            <person name="Lipzen A."/>
            <person name="Waldron R."/>
            <person name="Moloney N.M."/>
            <person name="Sperisen C."/>
            <person name="Kredics L."/>
            <person name="Vagvoelgyi C."/>
            <person name="Patrignani A."/>
            <person name="Fitzpatrick D."/>
            <person name="Nagy I."/>
            <person name="Doyle S."/>
            <person name="Anderson J.B."/>
            <person name="Grigoriev I.V."/>
            <person name="Gueldener U."/>
            <person name="Muensterkoetter M."/>
            <person name="Nagy L.G."/>
        </authorList>
    </citation>
    <scope>NUCLEOTIDE SEQUENCE [LARGE SCALE GENOMIC DNA]</scope>
    <source>
        <strain evidence="9">C18/9</strain>
    </source>
</reference>
<dbReference type="EMBL" id="FUEG01000068">
    <property type="protein sequence ID" value="SJL18760.1"/>
    <property type="molecule type" value="Genomic_DNA"/>
</dbReference>
<dbReference type="InterPro" id="IPR008984">
    <property type="entry name" value="SMAD_FHA_dom_sf"/>
</dbReference>
<accession>A0A284SCN7</accession>
<evidence type="ECO:0000313" key="9">
    <source>
        <dbReference type="Proteomes" id="UP000219338"/>
    </source>
</evidence>
<keyword evidence="9" id="KW-1185">Reference proteome</keyword>
<evidence type="ECO:0000259" key="7">
    <source>
        <dbReference type="PROSITE" id="PS50011"/>
    </source>
</evidence>
<dbReference type="CDD" id="cd00060">
    <property type="entry name" value="FHA"/>
    <property type="match status" value="1"/>
</dbReference>
<evidence type="ECO:0000256" key="3">
    <source>
        <dbReference type="ARBA" id="ARBA00022840"/>
    </source>
</evidence>
<protein>
    <recommendedName>
        <fullName evidence="10">Kinase-like protein</fullName>
    </recommendedName>
</protein>
<dbReference type="SMART" id="SM00220">
    <property type="entry name" value="S_TKc"/>
    <property type="match status" value="1"/>
</dbReference>
<dbReference type="InterPro" id="IPR011009">
    <property type="entry name" value="Kinase-like_dom_sf"/>
</dbReference>
<dbReference type="AlphaFoldDB" id="A0A284SCN7"/>
<dbReference type="PROSITE" id="PS50006">
    <property type="entry name" value="FHA_DOMAIN"/>
    <property type="match status" value="1"/>
</dbReference>
<keyword evidence="3 4" id="KW-0067">ATP-binding</keyword>
<dbReference type="InterPro" id="IPR000719">
    <property type="entry name" value="Prot_kinase_dom"/>
</dbReference>
<comment type="similarity">
    <text evidence="1">Belongs to the protein kinase superfamily. CAMK Ser/Thr protein kinase family. CHEK2 subfamily.</text>
</comment>
<dbReference type="GO" id="GO:0004674">
    <property type="term" value="F:protein serine/threonine kinase activity"/>
    <property type="evidence" value="ECO:0007669"/>
    <property type="project" value="UniProtKB-KW"/>
</dbReference>
<evidence type="ECO:0000256" key="2">
    <source>
        <dbReference type="ARBA" id="ARBA00022741"/>
    </source>
</evidence>
<name>A0A284SCN7_ARMOS</name>
<dbReference type="PROSITE" id="PS50011">
    <property type="entry name" value="PROTEIN_KINASE_DOM"/>
    <property type="match status" value="1"/>
</dbReference>
<dbReference type="InterPro" id="IPR008271">
    <property type="entry name" value="Ser/Thr_kinase_AS"/>
</dbReference>
<proteinExistence type="inferred from homology"/>
<dbReference type="Gene3D" id="1.10.510.10">
    <property type="entry name" value="Transferase(Phosphotransferase) domain 1"/>
    <property type="match status" value="1"/>
</dbReference>
<dbReference type="Gene3D" id="2.60.200.20">
    <property type="match status" value="1"/>
</dbReference>
<evidence type="ECO:0000313" key="8">
    <source>
        <dbReference type="EMBL" id="SJL18760.1"/>
    </source>
</evidence>
<evidence type="ECO:0000259" key="6">
    <source>
        <dbReference type="PROSITE" id="PS50006"/>
    </source>
</evidence>
<dbReference type="OrthoDB" id="10252171at2759"/>
<organism evidence="8 9">
    <name type="scientific">Armillaria ostoyae</name>
    <name type="common">Armillaria root rot fungus</name>
    <dbReference type="NCBI Taxonomy" id="47428"/>
    <lineage>
        <taxon>Eukaryota</taxon>
        <taxon>Fungi</taxon>
        <taxon>Dikarya</taxon>
        <taxon>Basidiomycota</taxon>
        <taxon>Agaricomycotina</taxon>
        <taxon>Agaricomycetes</taxon>
        <taxon>Agaricomycetidae</taxon>
        <taxon>Agaricales</taxon>
        <taxon>Marasmiineae</taxon>
        <taxon>Physalacriaceae</taxon>
        <taxon>Armillaria</taxon>
    </lineage>
</organism>
<dbReference type="Pfam" id="PF00498">
    <property type="entry name" value="FHA"/>
    <property type="match status" value="1"/>
</dbReference>
<dbReference type="PROSITE" id="PS00107">
    <property type="entry name" value="PROTEIN_KINASE_ATP"/>
    <property type="match status" value="1"/>
</dbReference>
<dbReference type="FunFam" id="1.10.510.10:FF:000571">
    <property type="entry name" value="Maternal embryonic leucine zipper kinase"/>
    <property type="match status" value="1"/>
</dbReference>
<evidence type="ECO:0000256" key="1">
    <source>
        <dbReference type="ARBA" id="ARBA00005575"/>
    </source>
</evidence>
<dbReference type="STRING" id="47428.A0A284SCN7"/>
<dbReference type="PROSITE" id="PS00108">
    <property type="entry name" value="PROTEIN_KINASE_ST"/>
    <property type="match status" value="1"/>
</dbReference>
<keyword evidence="2 4" id="KW-0547">Nucleotide-binding</keyword>